<evidence type="ECO:0000256" key="1">
    <source>
        <dbReference type="ARBA" id="ARBA00022729"/>
    </source>
</evidence>
<organism evidence="3 4">
    <name type="scientific">Stylosanthes scabra</name>
    <dbReference type="NCBI Taxonomy" id="79078"/>
    <lineage>
        <taxon>Eukaryota</taxon>
        <taxon>Viridiplantae</taxon>
        <taxon>Streptophyta</taxon>
        <taxon>Embryophyta</taxon>
        <taxon>Tracheophyta</taxon>
        <taxon>Spermatophyta</taxon>
        <taxon>Magnoliopsida</taxon>
        <taxon>eudicotyledons</taxon>
        <taxon>Gunneridae</taxon>
        <taxon>Pentapetalae</taxon>
        <taxon>rosids</taxon>
        <taxon>fabids</taxon>
        <taxon>Fabales</taxon>
        <taxon>Fabaceae</taxon>
        <taxon>Papilionoideae</taxon>
        <taxon>50 kb inversion clade</taxon>
        <taxon>dalbergioids sensu lato</taxon>
        <taxon>Dalbergieae</taxon>
        <taxon>Pterocarpus clade</taxon>
        <taxon>Stylosanthes</taxon>
    </lineage>
</organism>
<dbReference type="Proteomes" id="UP001341840">
    <property type="component" value="Unassembled WGS sequence"/>
</dbReference>
<dbReference type="PANTHER" id="PTHR33184">
    <property type="entry name" value="PROTEIN TAPETUM DETERMINANT 1-LIKE-RELATED"/>
    <property type="match status" value="1"/>
</dbReference>
<accession>A0ABU6YG51</accession>
<name>A0ABU6YG51_9FABA</name>
<evidence type="ECO:0000313" key="4">
    <source>
        <dbReference type="Proteomes" id="UP001341840"/>
    </source>
</evidence>
<sequence length="133" mass="14847">MSISYGVISVVLLMLLNTFVSAMNATILADCAKVECKDAYIKIFQGKYDGSKMINGEIINTCPVTITDLHVDCGSFMRSMKYVPFPPYILRAIDKNECIVNNGNPIRGGRIVFKYYNSQILPLTVSSFKCFSH</sequence>
<comment type="caution">
    <text evidence="3">The sequence shown here is derived from an EMBL/GenBank/DDBJ whole genome shotgun (WGS) entry which is preliminary data.</text>
</comment>
<evidence type="ECO:0000313" key="3">
    <source>
        <dbReference type="EMBL" id="MED6208259.1"/>
    </source>
</evidence>
<evidence type="ECO:0000256" key="2">
    <source>
        <dbReference type="SAM" id="SignalP"/>
    </source>
</evidence>
<dbReference type="EMBL" id="JASCZI010241908">
    <property type="protein sequence ID" value="MED6208259.1"/>
    <property type="molecule type" value="Genomic_DNA"/>
</dbReference>
<protein>
    <submittedName>
        <fullName evidence="3">Uncharacterized protein</fullName>
    </submittedName>
</protein>
<keyword evidence="4" id="KW-1185">Reference proteome</keyword>
<keyword evidence="1 2" id="KW-0732">Signal</keyword>
<dbReference type="InterPro" id="IPR040361">
    <property type="entry name" value="TPD1"/>
</dbReference>
<reference evidence="3 4" key="1">
    <citation type="journal article" date="2023" name="Plants (Basel)">
        <title>Bridging the Gap: Combining Genomics and Transcriptomics Approaches to Understand Stylosanthes scabra, an Orphan Legume from the Brazilian Caatinga.</title>
        <authorList>
            <person name="Ferreira-Neto J.R.C."/>
            <person name="da Silva M.D."/>
            <person name="Binneck E."/>
            <person name="de Melo N.F."/>
            <person name="da Silva R.H."/>
            <person name="de Melo A.L.T.M."/>
            <person name="Pandolfi V."/>
            <person name="Bustamante F.O."/>
            <person name="Brasileiro-Vidal A.C."/>
            <person name="Benko-Iseppon A.M."/>
        </authorList>
    </citation>
    <scope>NUCLEOTIDE SEQUENCE [LARGE SCALE GENOMIC DNA]</scope>
    <source>
        <tissue evidence="3">Leaves</tissue>
    </source>
</reference>
<dbReference type="Pfam" id="PF24068">
    <property type="entry name" value="TPD1_C"/>
    <property type="match status" value="1"/>
</dbReference>
<gene>
    <name evidence="3" type="ORF">PIB30_043379</name>
</gene>
<dbReference type="PANTHER" id="PTHR33184:SF77">
    <property type="entry name" value="TPD1 PROTEIN HOMOLOG 1-LIKE"/>
    <property type="match status" value="1"/>
</dbReference>
<feature type="signal peptide" evidence="2">
    <location>
        <begin position="1"/>
        <end position="22"/>
    </location>
</feature>
<feature type="chain" id="PRO_5045057994" evidence="2">
    <location>
        <begin position="23"/>
        <end position="133"/>
    </location>
</feature>
<proteinExistence type="predicted"/>